<evidence type="ECO:0000256" key="1">
    <source>
        <dbReference type="ARBA" id="ARBA00003413"/>
    </source>
</evidence>
<comment type="catalytic activity">
    <reaction evidence="4 5">
        <text>P(1),P(4)-bis(5'-adenosyl) tetraphosphate + H2O = 2 ADP + 2 H(+)</text>
        <dbReference type="Rhea" id="RHEA:24252"/>
        <dbReference type="ChEBI" id="CHEBI:15377"/>
        <dbReference type="ChEBI" id="CHEBI:15378"/>
        <dbReference type="ChEBI" id="CHEBI:58141"/>
        <dbReference type="ChEBI" id="CHEBI:456216"/>
        <dbReference type="EC" id="3.6.1.41"/>
    </reaction>
</comment>
<dbReference type="Proteomes" id="UP000000466">
    <property type="component" value="Chromosome"/>
</dbReference>
<evidence type="ECO:0000256" key="4">
    <source>
        <dbReference type="ARBA" id="ARBA00049417"/>
    </source>
</evidence>
<proteinExistence type="inferred from homology"/>
<evidence type="ECO:0000313" key="7">
    <source>
        <dbReference type="EMBL" id="AFV00237.1"/>
    </source>
</evidence>
<evidence type="ECO:0000313" key="8">
    <source>
        <dbReference type="Proteomes" id="UP000000466"/>
    </source>
</evidence>
<feature type="domain" description="Calcineurin-like phosphoesterase" evidence="6">
    <location>
        <begin position="4"/>
        <end position="139"/>
    </location>
</feature>
<evidence type="ECO:0000256" key="2">
    <source>
        <dbReference type="ARBA" id="ARBA00005419"/>
    </source>
</evidence>
<dbReference type="InterPro" id="IPR004843">
    <property type="entry name" value="Calcineurin-like_PHP"/>
</dbReference>
<dbReference type="SUPFAM" id="SSF56300">
    <property type="entry name" value="Metallo-dependent phosphatases"/>
    <property type="match status" value="1"/>
</dbReference>
<dbReference type="HOGENOM" id="CLU_056184_2_0_6"/>
<dbReference type="AlphaFoldDB" id="K4KMK0"/>
<dbReference type="Pfam" id="PF00149">
    <property type="entry name" value="Metallophos"/>
    <property type="match status" value="1"/>
</dbReference>
<dbReference type="PANTHER" id="PTHR40942">
    <property type="match status" value="1"/>
</dbReference>
<reference evidence="7 8" key="1">
    <citation type="journal article" date="2013" name="Genome Announc.">
        <title>Complete genome sequence of Simiduia agarivorans SA1(T), a marine bacterium able to degrade a variety of polysaccharides.</title>
        <authorList>
            <person name="Lin S.Y."/>
            <person name="Shieh W.Y."/>
            <person name="Chen J.S."/>
            <person name="Tang S.L."/>
        </authorList>
    </citation>
    <scope>NUCLEOTIDE SEQUENCE [LARGE SCALE GENOMIC DNA]</scope>
    <source>
        <strain evidence="8">DSM 21679 / JCM 13881 / BCRC 17597 / SA1</strain>
    </source>
</reference>
<dbReference type="RefSeq" id="WP_015048389.1">
    <property type="nucleotide sequence ID" value="NC_018868.3"/>
</dbReference>
<comment type="similarity">
    <text evidence="2 5">Belongs to the Ap4A hydrolase family.</text>
</comment>
<keyword evidence="8" id="KW-1185">Reference proteome</keyword>
<dbReference type="OrthoDB" id="9807890at2"/>
<dbReference type="EC" id="3.6.1.41" evidence="5"/>
<dbReference type="NCBIfam" id="NF001204">
    <property type="entry name" value="PRK00166.1"/>
    <property type="match status" value="1"/>
</dbReference>
<protein>
    <recommendedName>
        <fullName evidence="5">Bis(5'-nucleosyl)-tetraphosphatase, symmetrical</fullName>
        <ecNumber evidence="5">3.6.1.41</ecNumber>
    </recommendedName>
    <alternativeName>
        <fullName evidence="5">Ap4A hydrolase</fullName>
    </alternativeName>
    <alternativeName>
        <fullName evidence="5">Diadenosine 5',5'''-P1,P4-tetraphosphate pyrophosphohydrolase</fullName>
    </alternativeName>
    <alternativeName>
        <fullName evidence="5">Diadenosine tetraphosphatase</fullName>
    </alternativeName>
</protein>
<dbReference type="InterPro" id="IPR029052">
    <property type="entry name" value="Metallo-depent_PP-like"/>
</dbReference>
<dbReference type="STRING" id="1117647.M5M_15520"/>
<dbReference type="eggNOG" id="COG0639">
    <property type="taxonomic scope" value="Bacteria"/>
</dbReference>
<dbReference type="NCBIfam" id="TIGR00668">
    <property type="entry name" value="apaH"/>
    <property type="match status" value="1"/>
</dbReference>
<dbReference type="KEGG" id="saga:M5M_15520"/>
<dbReference type="HAMAP" id="MF_00199">
    <property type="entry name" value="ApaH"/>
    <property type="match status" value="1"/>
</dbReference>
<comment type="function">
    <text evidence="1 5">Hydrolyzes diadenosine 5',5'''-P1,P4-tetraphosphate to yield ADP.</text>
</comment>
<accession>K4KMK0</accession>
<dbReference type="PIRSF" id="PIRSF000903">
    <property type="entry name" value="B5n-ttraPtase_sm"/>
    <property type="match status" value="1"/>
</dbReference>
<evidence type="ECO:0000256" key="3">
    <source>
        <dbReference type="ARBA" id="ARBA00022801"/>
    </source>
</evidence>
<dbReference type="EMBL" id="CP003746">
    <property type="protein sequence ID" value="AFV00237.1"/>
    <property type="molecule type" value="Genomic_DNA"/>
</dbReference>
<organism evidence="7 8">
    <name type="scientific">Simiduia agarivorans (strain DSM 21679 / JCM 13881 / BCRC 17597 / SA1)</name>
    <dbReference type="NCBI Taxonomy" id="1117647"/>
    <lineage>
        <taxon>Bacteria</taxon>
        <taxon>Pseudomonadati</taxon>
        <taxon>Pseudomonadota</taxon>
        <taxon>Gammaproteobacteria</taxon>
        <taxon>Cellvibrionales</taxon>
        <taxon>Cellvibrionaceae</taxon>
        <taxon>Simiduia</taxon>
    </lineage>
</organism>
<evidence type="ECO:0000259" key="6">
    <source>
        <dbReference type="Pfam" id="PF00149"/>
    </source>
</evidence>
<evidence type="ECO:0000256" key="5">
    <source>
        <dbReference type="HAMAP-Rule" id="MF_00199"/>
    </source>
</evidence>
<dbReference type="InterPro" id="IPR004617">
    <property type="entry name" value="ApaH"/>
</dbReference>
<dbReference type="CDD" id="cd07422">
    <property type="entry name" value="MPP_ApaH"/>
    <property type="match status" value="1"/>
</dbReference>
<gene>
    <name evidence="5 7" type="primary">apaH</name>
    <name evidence="7" type="ordered locus">M5M_15520</name>
</gene>
<dbReference type="PANTHER" id="PTHR40942:SF4">
    <property type="entry name" value="CYTOCHROME C5"/>
    <property type="match status" value="1"/>
</dbReference>
<keyword evidence="3 5" id="KW-0378">Hydrolase</keyword>
<dbReference type="GO" id="GO:0008803">
    <property type="term" value="F:bis(5'-nucleosyl)-tetraphosphatase (symmetrical) activity"/>
    <property type="evidence" value="ECO:0007669"/>
    <property type="project" value="UniProtKB-UniRule"/>
</dbReference>
<sequence>MATYAIGDVQGCYGALQRLLERIGFDPTADTLWFAGDLINRGPDSLATVRFIRSLGDRAVAVLGNHDLHFLAVAEGVRPPSRSDTLDTLLAAPDLPDITAWLRQLPLMHRDKALGYSMVHAGIPPMWGLKKARRRAREVEDCLQSGDYRRFLKAMYGNHPPGWRKGLRGMKRLRVITNYFTRMRFCSPDGTLDLTNKSGPMAVTEGYAPWFALENRKTRGKSIVFGHWAALEGNTAEPGIFALDTGCVWGGCLTALRLEDQVRFSVECGGSI</sequence>
<dbReference type="Gene3D" id="3.60.21.10">
    <property type="match status" value="1"/>
</dbReference>
<name>K4KMK0_SIMAS</name>